<dbReference type="EMBL" id="UINC01030149">
    <property type="protein sequence ID" value="SVB14063.1"/>
    <property type="molecule type" value="Genomic_DNA"/>
</dbReference>
<dbReference type="HAMAP" id="MF_00023">
    <property type="entry name" value="SmpB"/>
    <property type="match status" value="1"/>
</dbReference>
<feature type="non-terminal residue" evidence="3">
    <location>
        <position position="112"/>
    </location>
</feature>
<dbReference type="GO" id="GO:0005829">
    <property type="term" value="C:cytosol"/>
    <property type="evidence" value="ECO:0007669"/>
    <property type="project" value="TreeGrafter"/>
</dbReference>
<dbReference type="GO" id="GO:0003723">
    <property type="term" value="F:RNA binding"/>
    <property type="evidence" value="ECO:0007669"/>
    <property type="project" value="UniProtKB-KW"/>
</dbReference>
<gene>
    <name evidence="3" type="ORF">METZ01_LOCUS166917</name>
</gene>
<protein>
    <recommendedName>
        <fullName evidence="4">SsrA-binding protein</fullName>
    </recommendedName>
</protein>
<dbReference type="SUPFAM" id="SSF74982">
    <property type="entry name" value="Small protein B (SmpB)"/>
    <property type="match status" value="1"/>
</dbReference>
<sequence>MRDSSVYAIIQVIMKRDKVESTNSKPATVNRKARYDYHLMERHEAGISLTGTEVKSIRNGGFTLTDSYVKLEAGEAFLVDAHIGPYNHSTVENHVPKRVRKLLLHRREIKKL</sequence>
<dbReference type="CDD" id="cd09294">
    <property type="entry name" value="SmpB"/>
    <property type="match status" value="1"/>
</dbReference>
<evidence type="ECO:0000313" key="3">
    <source>
        <dbReference type="EMBL" id="SVB14063.1"/>
    </source>
</evidence>
<dbReference type="InterPro" id="IPR023620">
    <property type="entry name" value="SmpB"/>
</dbReference>
<evidence type="ECO:0000256" key="1">
    <source>
        <dbReference type="ARBA" id="ARBA00022490"/>
    </source>
</evidence>
<accession>A0A382BLP4</accession>
<proteinExistence type="inferred from homology"/>
<dbReference type="GO" id="GO:0070930">
    <property type="term" value="P:trans-translation-dependent protein tagging"/>
    <property type="evidence" value="ECO:0007669"/>
    <property type="project" value="TreeGrafter"/>
</dbReference>
<organism evidence="3">
    <name type="scientific">marine metagenome</name>
    <dbReference type="NCBI Taxonomy" id="408172"/>
    <lineage>
        <taxon>unclassified sequences</taxon>
        <taxon>metagenomes</taxon>
        <taxon>ecological metagenomes</taxon>
    </lineage>
</organism>
<dbReference type="PANTHER" id="PTHR30308">
    <property type="entry name" value="TMRNA-BINDING COMPONENT OF TRANS-TRANSLATION TAGGING COMPLEX"/>
    <property type="match status" value="1"/>
</dbReference>
<name>A0A382BLP4_9ZZZZ</name>
<reference evidence="3" key="1">
    <citation type="submission" date="2018-05" db="EMBL/GenBank/DDBJ databases">
        <authorList>
            <person name="Lanie J.A."/>
            <person name="Ng W.-L."/>
            <person name="Kazmierczak K.M."/>
            <person name="Andrzejewski T.M."/>
            <person name="Davidsen T.M."/>
            <person name="Wayne K.J."/>
            <person name="Tettelin H."/>
            <person name="Glass J.I."/>
            <person name="Rusch D."/>
            <person name="Podicherti R."/>
            <person name="Tsui H.-C.T."/>
            <person name="Winkler M.E."/>
        </authorList>
    </citation>
    <scope>NUCLEOTIDE SEQUENCE</scope>
</reference>
<evidence type="ECO:0008006" key="4">
    <source>
        <dbReference type="Google" id="ProtNLM"/>
    </source>
</evidence>
<evidence type="ECO:0000256" key="2">
    <source>
        <dbReference type="ARBA" id="ARBA00022884"/>
    </source>
</evidence>
<keyword evidence="2" id="KW-0694">RNA-binding</keyword>
<keyword evidence="1" id="KW-0963">Cytoplasm</keyword>
<dbReference type="InterPro" id="IPR000037">
    <property type="entry name" value="SsrA-bd_prot"/>
</dbReference>
<dbReference type="Gene3D" id="2.40.280.10">
    <property type="match status" value="1"/>
</dbReference>
<dbReference type="PANTHER" id="PTHR30308:SF2">
    <property type="entry name" value="SSRA-BINDING PROTEIN"/>
    <property type="match status" value="1"/>
</dbReference>
<dbReference type="AlphaFoldDB" id="A0A382BLP4"/>
<dbReference type="InterPro" id="IPR020081">
    <property type="entry name" value="SsrA-bd_prot_CS"/>
</dbReference>
<dbReference type="PROSITE" id="PS01317">
    <property type="entry name" value="SSRP"/>
    <property type="match status" value="1"/>
</dbReference>
<dbReference type="Pfam" id="PF01668">
    <property type="entry name" value="SmpB"/>
    <property type="match status" value="1"/>
</dbReference>